<dbReference type="InterPro" id="IPR011008">
    <property type="entry name" value="Dimeric_a/b-barrel"/>
</dbReference>
<dbReference type="Proteomes" id="UP000038011">
    <property type="component" value="Unassembled WGS sequence"/>
</dbReference>
<dbReference type="GO" id="GO:0043565">
    <property type="term" value="F:sequence-specific DNA binding"/>
    <property type="evidence" value="ECO:0007669"/>
    <property type="project" value="InterPro"/>
</dbReference>
<dbReference type="AlphaFoldDB" id="A0A0N0VLH0"/>
<dbReference type="PRINTS" id="PR00033">
    <property type="entry name" value="HTHASNC"/>
</dbReference>
<dbReference type="SUPFAM" id="SSF54909">
    <property type="entry name" value="Dimeric alpha+beta barrel"/>
    <property type="match status" value="1"/>
</dbReference>
<evidence type="ECO:0000313" key="6">
    <source>
        <dbReference type="Proteomes" id="UP000038011"/>
    </source>
</evidence>
<dbReference type="Pfam" id="PF01037">
    <property type="entry name" value="AsnC_trans_reg"/>
    <property type="match status" value="1"/>
</dbReference>
<dbReference type="InterPro" id="IPR036390">
    <property type="entry name" value="WH_DNA-bd_sf"/>
</dbReference>
<gene>
    <name evidence="5" type="ORF">SU32_14665</name>
</gene>
<dbReference type="InterPro" id="IPR036388">
    <property type="entry name" value="WH-like_DNA-bd_sf"/>
</dbReference>
<dbReference type="Gene3D" id="3.30.70.920">
    <property type="match status" value="1"/>
</dbReference>
<name>A0A0N0VLH0_9HYPH</name>
<dbReference type="PANTHER" id="PTHR30154">
    <property type="entry name" value="LEUCINE-RESPONSIVE REGULATORY PROTEIN"/>
    <property type="match status" value="1"/>
</dbReference>
<comment type="caution">
    <text evidence="5">The sequence shown here is derived from an EMBL/GenBank/DDBJ whole genome shotgun (WGS) entry which is preliminary data.</text>
</comment>
<proteinExistence type="predicted"/>
<evidence type="ECO:0000256" key="2">
    <source>
        <dbReference type="ARBA" id="ARBA00023125"/>
    </source>
</evidence>
<evidence type="ECO:0000256" key="3">
    <source>
        <dbReference type="ARBA" id="ARBA00023163"/>
    </source>
</evidence>
<organism evidence="5 6">
    <name type="scientific">Ahrensia marina</name>
    <dbReference type="NCBI Taxonomy" id="1514904"/>
    <lineage>
        <taxon>Bacteria</taxon>
        <taxon>Pseudomonadati</taxon>
        <taxon>Pseudomonadota</taxon>
        <taxon>Alphaproteobacteria</taxon>
        <taxon>Hyphomicrobiales</taxon>
        <taxon>Ahrensiaceae</taxon>
        <taxon>Ahrensia</taxon>
    </lineage>
</organism>
<evidence type="ECO:0000313" key="5">
    <source>
        <dbReference type="EMBL" id="KPB00258.1"/>
    </source>
</evidence>
<accession>A0A0N0VLH0</accession>
<keyword evidence="2" id="KW-0238">DNA-binding</keyword>
<feature type="domain" description="HTH asnC-type" evidence="4">
    <location>
        <begin position="7"/>
        <end position="68"/>
    </location>
</feature>
<evidence type="ECO:0000256" key="1">
    <source>
        <dbReference type="ARBA" id="ARBA00023015"/>
    </source>
</evidence>
<keyword evidence="6" id="KW-1185">Reference proteome</keyword>
<keyword evidence="3" id="KW-0804">Transcription</keyword>
<dbReference type="PATRIC" id="fig|1514904.3.peg.2071"/>
<dbReference type="CDD" id="cd00090">
    <property type="entry name" value="HTH_ARSR"/>
    <property type="match status" value="1"/>
</dbReference>
<sequence length="156" mass="18140">MPDKTSLDEADKRILRVLQNQPELTMRELGEATGLSHTPCWRRLKRLQEEGYITDKRYLLDAQKMGFEIVAFCFVRMASHKRSTLEEFERASRDIPEVVECYTTAGEYDFILKVLSRSIRDYEEAVKHKLLQLPHVSLINTSLTLKEVKNTPDIPV</sequence>
<protein>
    <submittedName>
        <fullName evidence="5">AsnC family transcriptional regulator</fullName>
    </submittedName>
</protein>
<evidence type="ECO:0000259" key="4">
    <source>
        <dbReference type="PROSITE" id="PS50956"/>
    </source>
</evidence>
<dbReference type="InterPro" id="IPR011991">
    <property type="entry name" value="ArsR-like_HTH"/>
</dbReference>
<dbReference type="SMART" id="SM00344">
    <property type="entry name" value="HTH_ASNC"/>
    <property type="match status" value="1"/>
</dbReference>
<dbReference type="PROSITE" id="PS50956">
    <property type="entry name" value="HTH_ASNC_2"/>
    <property type="match status" value="1"/>
</dbReference>
<dbReference type="GO" id="GO:0043200">
    <property type="term" value="P:response to amino acid"/>
    <property type="evidence" value="ECO:0007669"/>
    <property type="project" value="TreeGrafter"/>
</dbReference>
<reference evidence="5 6" key="1">
    <citation type="submission" date="2015-01" db="EMBL/GenBank/DDBJ databases">
        <title>Ahrensia donghaiensis sp. nov., a novel dimethylsulphoniopropionate-cleavage bacterium isolated from seawater and emended descriptions of the genus Ahrensia and Ahrensia kielensis.</title>
        <authorList>
            <person name="Liu J."/>
        </authorList>
    </citation>
    <scope>NUCLEOTIDE SEQUENCE [LARGE SCALE GENOMIC DNA]</scope>
    <source>
        <strain evidence="5 6">LZD062</strain>
    </source>
</reference>
<dbReference type="GO" id="GO:0006355">
    <property type="term" value="P:regulation of DNA-templated transcription"/>
    <property type="evidence" value="ECO:0007669"/>
    <property type="project" value="UniProtKB-ARBA"/>
</dbReference>
<keyword evidence="1" id="KW-0805">Transcription regulation</keyword>
<dbReference type="Gene3D" id="1.10.10.10">
    <property type="entry name" value="Winged helix-like DNA-binding domain superfamily/Winged helix DNA-binding domain"/>
    <property type="match status" value="1"/>
</dbReference>
<dbReference type="STRING" id="1514904.SU32_14665"/>
<dbReference type="InterPro" id="IPR000485">
    <property type="entry name" value="AsnC-type_HTH_dom"/>
</dbReference>
<dbReference type="EMBL" id="JXMU01000026">
    <property type="protein sequence ID" value="KPB00258.1"/>
    <property type="molecule type" value="Genomic_DNA"/>
</dbReference>
<dbReference type="GO" id="GO:0005829">
    <property type="term" value="C:cytosol"/>
    <property type="evidence" value="ECO:0007669"/>
    <property type="project" value="TreeGrafter"/>
</dbReference>
<dbReference type="PROSITE" id="PS00519">
    <property type="entry name" value="HTH_ASNC_1"/>
    <property type="match status" value="1"/>
</dbReference>
<dbReference type="PANTHER" id="PTHR30154:SF34">
    <property type="entry name" value="TRANSCRIPTIONAL REGULATOR AZLB"/>
    <property type="match status" value="1"/>
</dbReference>
<dbReference type="Pfam" id="PF13412">
    <property type="entry name" value="HTH_24"/>
    <property type="match status" value="1"/>
</dbReference>
<dbReference type="SUPFAM" id="SSF46785">
    <property type="entry name" value="Winged helix' DNA-binding domain"/>
    <property type="match status" value="1"/>
</dbReference>
<dbReference type="InterPro" id="IPR019885">
    <property type="entry name" value="Tscrpt_reg_HTH_AsnC-type_CS"/>
</dbReference>
<dbReference type="InterPro" id="IPR019887">
    <property type="entry name" value="Tscrpt_reg_AsnC/Lrp_C"/>
</dbReference>
<dbReference type="RefSeq" id="WP_054000129.1">
    <property type="nucleotide sequence ID" value="NZ_JXMU01000026.1"/>
</dbReference>
<dbReference type="InterPro" id="IPR019888">
    <property type="entry name" value="Tscrpt_reg_AsnC-like"/>
</dbReference>